<feature type="transmembrane region" description="Helical" evidence="4">
    <location>
        <begin position="342"/>
        <end position="361"/>
    </location>
</feature>
<evidence type="ECO:0000256" key="1">
    <source>
        <dbReference type="ARBA" id="ARBA00022679"/>
    </source>
</evidence>
<dbReference type="InterPro" id="IPR050482">
    <property type="entry name" value="Sensor_HK_TwoCompSys"/>
</dbReference>
<dbReference type="AlphaFoldDB" id="A0A7Y8GTI2"/>
<dbReference type="InterPro" id="IPR003594">
    <property type="entry name" value="HATPase_dom"/>
</dbReference>
<organism evidence="6 7">
    <name type="scientific">Hydrogenophaga aromaticivorans</name>
    <dbReference type="NCBI Taxonomy" id="2610898"/>
    <lineage>
        <taxon>Bacteria</taxon>
        <taxon>Pseudomonadati</taxon>
        <taxon>Pseudomonadota</taxon>
        <taxon>Betaproteobacteria</taxon>
        <taxon>Burkholderiales</taxon>
        <taxon>Comamonadaceae</taxon>
        <taxon>Hydrogenophaga</taxon>
    </lineage>
</organism>
<keyword evidence="3" id="KW-0902">Two-component regulatory system</keyword>
<dbReference type="SUPFAM" id="SSF55874">
    <property type="entry name" value="ATPase domain of HSP90 chaperone/DNA topoisomerase II/histidine kinase"/>
    <property type="match status" value="1"/>
</dbReference>
<dbReference type="GO" id="GO:0000160">
    <property type="term" value="P:phosphorelay signal transduction system"/>
    <property type="evidence" value="ECO:0007669"/>
    <property type="project" value="UniProtKB-KW"/>
</dbReference>
<gene>
    <name evidence="6" type="ORF">F3K02_04785</name>
</gene>
<dbReference type="CDD" id="cd16917">
    <property type="entry name" value="HATPase_UhpB-NarQ-NarX-like"/>
    <property type="match status" value="1"/>
</dbReference>
<name>A0A7Y8GTI2_9BURK</name>
<feature type="transmembrane region" description="Helical" evidence="4">
    <location>
        <begin position="252"/>
        <end position="271"/>
    </location>
</feature>
<keyword evidence="7" id="KW-1185">Reference proteome</keyword>
<dbReference type="PANTHER" id="PTHR24421">
    <property type="entry name" value="NITRATE/NITRITE SENSOR PROTEIN NARX-RELATED"/>
    <property type="match status" value="1"/>
</dbReference>
<comment type="caution">
    <text evidence="6">The sequence shown here is derived from an EMBL/GenBank/DDBJ whole genome shotgun (WGS) entry which is preliminary data.</text>
</comment>
<evidence type="ECO:0000256" key="3">
    <source>
        <dbReference type="ARBA" id="ARBA00023012"/>
    </source>
</evidence>
<feature type="transmembrane region" description="Helical" evidence="4">
    <location>
        <begin position="283"/>
        <end position="304"/>
    </location>
</feature>
<protein>
    <recommendedName>
        <fullName evidence="5">Histidine kinase/HSP90-like ATPase domain-containing protein</fullName>
    </recommendedName>
</protein>
<reference evidence="6 7" key="1">
    <citation type="submission" date="2019-09" db="EMBL/GenBank/DDBJ databases">
        <title>Hydrogenophaga aromatica sp. nov., isolated from a para-xylene-degrading enrichment culture.</title>
        <authorList>
            <person name="Tancsics A."/>
            <person name="Banerjee S."/>
        </authorList>
    </citation>
    <scope>NUCLEOTIDE SEQUENCE [LARGE SCALE GENOMIC DNA]</scope>
    <source>
        <strain evidence="6 7">D2P1</strain>
    </source>
</reference>
<evidence type="ECO:0000256" key="2">
    <source>
        <dbReference type="ARBA" id="ARBA00022777"/>
    </source>
</evidence>
<dbReference type="Proteomes" id="UP000545507">
    <property type="component" value="Unassembled WGS sequence"/>
</dbReference>
<feature type="domain" description="Histidine kinase/HSP90-like ATPase" evidence="5">
    <location>
        <begin position="539"/>
        <end position="627"/>
    </location>
</feature>
<evidence type="ECO:0000256" key="4">
    <source>
        <dbReference type="SAM" id="Phobius"/>
    </source>
</evidence>
<keyword evidence="4" id="KW-0812">Transmembrane</keyword>
<evidence type="ECO:0000313" key="6">
    <source>
        <dbReference type="EMBL" id="NWF44570.1"/>
    </source>
</evidence>
<sequence>MRLWQPLLQRLHRTPAYFWAGLLVGLMLLALGLATRVGHMPGAIAVEQATVLLAGQDEASASAVDLPHVWDNERRSWRGEAHYRLALPEALAQAVQIESGLALLLPRVGVRFRVLFNGQELSAECWRRSAGYCDAGTRAHFVQLPQRLMAPQWADNRIEIQIKGQLLRISGLSPVWVGPRDVLYQRFRWLTWWQVNLTWMVAASSFMMGVLSLLIWSRTAEPLFGLLGGGLVVLTVRLWLSTPVFLPGPFLIWDYIHKLSFTWYCGFTYLFMSELFDFRQSLVRKLVVAMMALGPFWLALQAGLENYQLYRLWTGVIALVCVLAILKVIHRARWGMNVNQRLMVVVSLATMATGLRDFLVVQMDFPGDTDIRWMTPGSLVLMFAMGWVLVRRTAQAMEQVAQLNTELARKVNEREAELHAVFDRLRVVENQRVLEAERRRLTRDMHDGLGSQLVQTLNLVHSSGAKVDSASVANMLNHALEELRMTLDSLEPMDGDLPTILGTLRQRISPTLQAARIDLDWQVEAVSAVPGLEVRGVMHLFRCLQEVFANVVQHAQATRVTVRTWERGGRIFLSAADNGVGLGDPLESGFREGGRGISNIRMRASEIGAEVRFSCAHPGTCVTFSFAADPGAAPLGAAVQA</sequence>
<dbReference type="PANTHER" id="PTHR24421:SF58">
    <property type="entry name" value="SIGNAL TRANSDUCTION HISTIDINE-PROTEIN KINASE_PHOSPHATASE UHPB"/>
    <property type="match status" value="1"/>
</dbReference>
<keyword evidence="1" id="KW-0808">Transferase</keyword>
<feature type="transmembrane region" description="Helical" evidence="4">
    <location>
        <begin position="197"/>
        <end position="216"/>
    </location>
</feature>
<evidence type="ECO:0000259" key="5">
    <source>
        <dbReference type="Pfam" id="PF02518"/>
    </source>
</evidence>
<keyword evidence="4" id="KW-1133">Transmembrane helix</keyword>
<proteinExistence type="predicted"/>
<dbReference type="GO" id="GO:0016301">
    <property type="term" value="F:kinase activity"/>
    <property type="evidence" value="ECO:0007669"/>
    <property type="project" value="UniProtKB-KW"/>
</dbReference>
<dbReference type="Gene3D" id="3.30.565.10">
    <property type="entry name" value="Histidine kinase-like ATPase, C-terminal domain"/>
    <property type="match status" value="1"/>
</dbReference>
<feature type="transmembrane region" description="Helical" evidence="4">
    <location>
        <begin position="373"/>
        <end position="390"/>
    </location>
</feature>
<evidence type="ECO:0000313" key="7">
    <source>
        <dbReference type="Proteomes" id="UP000545507"/>
    </source>
</evidence>
<keyword evidence="2" id="KW-0418">Kinase</keyword>
<dbReference type="RefSeq" id="WP_177133872.1">
    <property type="nucleotide sequence ID" value="NZ_JAGPWB010000016.1"/>
</dbReference>
<dbReference type="Pfam" id="PF02518">
    <property type="entry name" value="HATPase_c"/>
    <property type="match status" value="1"/>
</dbReference>
<accession>A0A7Y8GTI2</accession>
<dbReference type="EMBL" id="VYGV01000006">
    <property type="protein sequence ID" value="NWF44570.1"/>
    <property type="molecule type" value="Genomic_DNA"/>
</dbReference>
<keyword evidence="4" id="KW-0472">Membrane</keyword>
<dbReference type="InterPro" id="IPR036890">
    <property type="entry name" value="HATPase_C_sf"/>
</dbReference>
<feature type="transmembrane region" description="Helical" evidence="4">
    <location>
        <begin position="16"/>
        <end position="34"/>
    </location>
</feature>
<feature type="transmembrane region" description="Helical" evidence="4">
    <location>
        <begin position="223"/>
        <end position="240"/>
    </location>
</feature>
<feature type="transmembrane region" description="Helical" evidence="4">
    <location>
        <begin position="310"/>
        <end position="330"/>
    </location>
</feature>